<dbReference type="Proteomes" id="UP000257127">
    <property type="component" value="Unassembled WGS sequence"/>
</dbReference>
<gene>
    <name evidence="2" type="ORF">DXU93_13350</name>
</gene>
<dbReference type="AlphaFoldDB" id="A0A3E1EV22"/>
<evidence type="ECO:0000313" key="2">
    <source>
        <dbReference type="EMBL" id="RFC53411.1"/>
    </source>
</evidence>
<reference evidence="2 3" key="1">
    <citation type="submission" date="2018-08" db="EMBL/GenBank/DDBJ databases">
        <title>The draft genome squence of Brumimicrobium sp. N62.</title>
        <authorList>
            <person name="Du Z.-J."/>
            <person name="Luo H.-R."/>
        </authorList>
    </citation>
    <scope>NUCLEOTIDE SEQUENCE [LARGE SCALE GENOMIC DNA]</scope>
    <source>
        <strain evidence="2 3">N62</strain>
    </source>
</reference>
<dbReference type="InterPro" id="IPR014867">
    <property type="entry name" value="Spore_coat_CotH_CotH2/3/7"/>
</dbReference>
<organism evidence="2 3">
    <name type="scientific">Brumimicrobium aurantiacum</name>
    <dbReference type="NCBI Taxonomy" id="1737063"/>
    <lineage>
        <taxon>Bacteria</taxon>
        <taxon>Pseudomonadati</taxon>
        <taxon>Bacteroidota</taxon>
        <taxon>Flavobacteriia</taxon>
        <taxon>Flavobacteriales</taxon>
        <taxon>Crocinitomicaceae</taxon>
        <taxon>Brumimicrobium</taxon>
    </lineage>
</organism>
<dbReference type="OrthoDB" id="9803752at2"/>
<dbReference type="EMBL" id="QURB01000009">
    <property type="protein sequence ID" value="RFC53411.1"/>
    <property type="molecule type" value="Genomic_DNA"/>
</dbReference>
<dbReference type="RefSeq" id="WP_116881803.1">
    <property type="nucleotide sequence ID" value="NZ_QURB01000009.1"/>
</dbReference>
<comment type="caution">
    <text evidence="2">The sequence shown here is derived from an EMBL/GenBank/DDBJ whole genome shotgun (WGS) entry which is preliminary data.</text>
</comment>
<evidence type="ECO:0000256" key="1">
    <source>
        <dbReference type="SAM" id="SignalP"/>
    </source>
</evidence>
<protein>
    <recommendedName>
        <fullName evidence="4">Spore coat protein</fullName>
    </recommendedName>
</protein>
<accession>A0A3E1EV22</accession>
<dbReference type="PANTHER" id="PTHR40050">
    <property type="entry name" value="INNER SPORE COAT PROTEIN H"/>
    <property type="match status" value="1"/>
</dbReference>
<evidence type="ECO:0008006" key="4">
    <source>
        <dbReference type="Google" id="ProtNLM"/>
    </source>
</evidence>
<dbReference type="PANTHER" id="PTHR40050:SF1">
    <property type="entry name" value="INNER SPORE COAT PROTEIN H"/>
    <property type="match status" value="1"/>
</dbReference>
<sequence length="390" mass="46899">MKVSILLFLILAICIFNACQEDQIPELHILKESEFSWDEKENCKIVFTHNEETDTLNGEIKFRGGMSSKYFKHSFSLELDDKFSFPDLPKDDDWIINANYIDKTFMRHKISFDLFREMSEKNIAAQTSYINVKVNNKYEGLYVLMEKINGGMVELEKQDTMAMIFKEPPIFKEEKEFTEENASNYYDQKFPKINYRDKTAYLEEFKTFLFHSSDEEFSDKISEWIDIENVIDWNLLLLFSNNSDGIMKNFYLYKIDASTPFRIAIWDYDHSFGRDGDNEKNMMERELDCKRSVLIRRLMEIESIGYSEMLASRWKELRENDIFSIENFKKHIQKNDKIIRKEIKKNAEVWPLNDKWYYDDNSYQQELDLMIEFVEIRLKQLDESFKYKQQ</sequence>
<keyword evidence="1" id="KW-0732">Signal</keyword>
<proteinExistence type="predicted"/>
<feature type="signal peptide" evidence="1">
    <location>
        <begin position="1"/>
        <end position="18"/>
    </location>
</feature>
<name>A0A3E1EV22_9FLAO</name>
<keyword evidence="3" id="KW-1185">Reference proteome</keyword>
<feature type="chain" id="PRO_5017709492" description="Spore coat protein" evidence="1">
    <location>
        <begin position="19"/>
        <end position="390"/>
    </location>
</feature>
<evidence type="ECO:0000313" key="3">
    <source>
        <dbReference type="Proteomes" id="UP000257127"/>
    </source>
</evidence>
<dbReference type="Pfam" id="PF08757">
    <property type="entry name" value="CotH"/>
    <property type="match status" value="1"/>
</dbReference>